<dbReference type="InterPro" id="IPR019076">
    <property type="entry name" value="Spore_lipoprot_YhcN/YlaJ-like"/>
</dbReference>
<organism evidence="2 3">
    <name type="scientific">Niallia nealsonii</name>
    <dbReference type="NCBI Taxonomy" id="115979"/>
    <lineage>
        <taxon>Bacteria</taxon>
        <taxon>Bacillati</taxon>
        <taxon>Bacillota</taxon>
        <taxon>Bacilli</taxon>
        <taxon>Bacillales</taxon>
        <taxon>Bacillaceae</taxon>
        <taxon>Niallia</taxon>
    </lineage>
</organism>
<dbReference type="RefSeq" id="WP_101176356.1">
    <property type="nucleotide sequence ID" value="NZ_PISE01000013.1"/>
</dbReference>
<keyword evidence="3" id="KW-1185">Reference proteome</keyword>
<evidence type="ECO:0000313" key="3">
    <source>
        <dbReference type="Proteomes" id="UP000233375"/>
    </source>
</evidence>
<dbReference type="Proteomes" id="UP000233375">
    <property type="component" value="Unassembled WGS sequence"/>
</dbReference>
<reference evidence="2 3" key="1">
    <citation type="journal article" date="2003" name="Int. J. Syst. Evol. Microbiol.">
        <title>Bacillus nealsonii sp. nov., isolated from a spacecraft-assembly facility, whose spores are gamma-radiation resistant.</title>
        <authorList>
            <person name="Venkateswaran K."/>
            <person name="Kempf M."/>
            <person name="Chen F."/>
            <person name="Satomi M."/>
            <person name="Nicholson W."/>
            <person name="Kern R."/>
        </authorList>
    </citation>
    <scope>NUCLEOTIDE SEQUENCE [LARGE SCALE GENOMIC DNA]</scope>
    <source>
        <strain evidence="2 3">FO-92</strain>
    </source>
</reference>
<protein>
    <submittedName>
        <fullName evidence="2">Uncharacterized protein</fullName>
    </submittedName>
</protein>
<dbReference type="Pfam" id="PF09580">
    <property type="entry name" value="Spore_YhcN_YlaJ"/>
    <property type="match status" value="1"/>
</dbReference>
<dbReference type="AlphaFoldDB" id="A0A2N0Z4H6"/>
<keyword evidence="1" id="KW-0175">Coiled coil</keyword>
<sequence>MEYSQKITASLFLGLSICLTGCGISDEEANNKEVNNAKPMGYYSNEHHERNNGGNARILDNEDNDGPLVEMMDHTLGEEGQTVRNVNNHKLTRAELNEEITNKEERTDAAYDNQLAKNIEKKSASVKNVKKAHSLVYGNNVVLAVQMYDKGEIDATKKRLEKKIKPYIDNKSISIVTDQGIFSGIEEINKKIREGKPNKTITNNIEDMFEQLNIR</sequence>
<dbReference type="EMBL" id="PISE01000013">
    <property type="protein sequence ID" value="PKG24418.1"/>
    <property type="molecule type" value="Genomic_DNA"/>
</dbReference>
<name>A0A2N0Z4H6_9BACI</name>
<feature type="coiled-coil region" evidence="1">
    <location>
        <begin position="86"/>
        <end position="113"/>
    </location>
</feature>
<comment type="caution">
    <text evidence="2">The sequence shown here is derived from an EMBL/GenBank/DDBJ whole genome shotgun (WGS) entry which is preliminary data.</text>
</comment>
<proteinExistence type="predicted"/>
<accession>A0A2N0Z4H6</accession>
<dbReference type="OrthoDB" id="2988958at2"/>
<gene>
    <name evidence="2" type="ORF">CWS01_06350</name>
</gene>
<evidence type="ECO:0000313" key="2">
    <source>
        <dbReference type="EMBL" id="PKG24418.1"/>
    </source>
</evidence>
<evidence type="ECO:0000256" key="1">
    <source>
        <dbReference type="SAM" id="Coils"/>
    </source>
</evidence>